<protein>
    <submittedName>
        <fullName evidence="6">DNA-binding NarL/FixJ family response regulator</fullName>
    </submittedName>
</protein>
<feature type="modified residue" description="4-aspartylphosphate" evidence="3">
    <location>
        <position position="70"/>
    </location>
</feature>
<dbReference type="AlphaFoldDB" id="A0A7W7QTM8"/>
<feature type="domain" description="Response regulatory" evidence="5">
    <location>
        <begin position="19"/>
        <end position="135"/>
    </location>
</feature>
<dbReference type="PROSITE" id="PS50043">
    <property type="entry name" value="HTH_LUXR_2"/>
    <property type="match status" value="1"/>
</dbReference>
<dbReference type="PRINTS" id="PR00038">
    <property type="entry name" value="HTHLUXR"/>
</dbReference>
<dbReference type="Gene3D" id="3.40.50.2300">
    <property type="match status" value="1"/>
</dbReference>
<dbReference type="Proteomes" id="UP000552644">
    <property type="component" value="Unassembled WGS sequence"/>
</dbReference>
<evidence type="ECO:0000259" key="5">
    <source>
        <dbReference type="PROSITE" id="PS50110"/>
    </source>
</evidence>
<dbReference type="EMBL" id="JACHJP010000008">
    <property type="protein sequence ID" value="MBB4919001.1"/>
    <property type="molecule type" value="Genomic_DNA"/>
</dbReference>
<dbReference type="InterPro" id="IPR058245">
    <property type="entry name" value="NreC/VraR/RcsB-like_REC"/>
</dbReference>
<dbReference type="PANTHER" id="PTHR43214">
    <property type="entry name" value="TWO-COMPONENT RESPONSE REGULATOR"/>
    <property type="match status" value="1"/>
</dbReference>
<name>A0A7W7QTM8_9ACTN</name>
<reference evidence="6 7" key="1">
    <citation type="submission" date="2020-08" db="EMBL/GenBank/DDBJ databases">
        <title>Genomic Encyclopedia of Type Strains, Phase III (KMG-III): the genomes of soil and plant-associated and newly described type strains.</title>
        <authorList>
            <person name="Whitman W."/>
        </authorList>
    </citation>
    <scope>NUCLEOTIDE SEQUENCE [LARGE SCALE GENOMIC DNA]</scope>
    <source>
        <strain evidence="6 7">CECT 8840</strain>
    </source>
</reference>
<dbReference type="InterPro" id="IPR000792">
    <property type="entry name" value="Tscrpt_reg_LuxR_C"/>
</dbReference>
<dbReference type="InterPro" id="IPR039420">
    <property type="entry name" value="WalR-like"/>
</dbReference>
<dbReference type="GO" id="GO:0003677">
    <property type="term" value="F:DNA binding"/>
    <property type="evidence" value="ECO:0007669"/>
    <property type="project" value="UniProtKB-KW"/>
</dbReference>
<keyword evidence="2 6" id="KW-0238">DNA-binding</keyword>
<evidence type="ECO:0000256" key="2">
    <source>
        <dbReference type="ARBA" id="ARBA00023125"/>
    </source>
</evidence>
<proteinExistence type="predicted"/>
<dbReference type="SUPFAM" id="SSF52172">
    <property type="entry name" value="CheY-like"/>
    <property type="match status" value="1"/>
</dbReference>
<dbReference type="InterPro" id="IPR011006">
    <property type="entry name" value="CheY-like_superfamily"/>
</dbReference>
<comment type="caution">
    <text evidence="6">The sequence shown here is derived from an EMBL/GenBank/DDBJ whole genome shotgun (WGS) entry which is preliminary data.</text>
</comment>
<dbReference type="GO" id="GO:0006355">
    <property type="term" value="P:regulation of DNA-templated transcription"/>
    <property type="evidence" value="ECO:0007669"/>
    <property type="project" value="InterPro"/>
</dbReference>
<dbReference type="SMART" id="SM00421">
    <property type="entry name" value="HTH_LUXR"/>
    <property type="match status" value="1"/>
</dbReference>
<organism evidence="6 7">
    <name type="scientific">Streptosporangium saharense</name>
    <dbReference type="NCBI Taxonomy" id="1706840"/>
    <lineage>
        <taxon>Bacteria</taxon>
        <taxon>Bacillati</taxon>
        <taxon>Actinomycetota</taxon>
        <taxon>Actinomycetes</taxon>
        <taxon>Streptosporangiales</taxon>
        <taxon>Streptosporangiaceae</taxon>
        <taxon>Streptosporangium</taxon>
    </lineage>
</organism>
<evidence type="ECO:0000259" key="4">
    <source>
        <dbReference type="PROSITE" id="PS50043"/>
    </source>
</evidence>
<dbReference type="Pfam" id="PF00072">
    <property type="entry name" value="Response_reg"/>
    <property type="match status" value="1"/>
</dbReference>
<dbReference type="RefSeq" id="WP_184720781.1">
    <property type="nucleotide sequence ID" value="NZ_JACHJP010000008.1"/>
</dbReference>
<sequence>MIPHENRAVDHSATGCTTRVVLVDDHTLVREGVREILESQSDIVVVSEAANSGDGIAQVAQHRPDIVLLDVELPGGEPTDTVTRMRELSPSSQIIILSMYDGPQLLRKLINVGIRGYLLKSVDGQELVAAIRSVHRGSDRMVLAVSRESLGQLQSSADDVLSARELEILKLVAQALSNSQISTRLMITEATVKRHLRNVFVKLGAVSRIDAVNKAIAASLINPPHGQVNRRLKTG</sequence>
<feature type="domain" description="HTH luxR-type" evidence="4">
    <location>
        <begin position="154"/>
        <end position="219"/>
    </location>
</feature>
<dbReference type="InterPro" id="IPR001789">
    <property type="entry name" value="Sig_transdc_resp-reg_receiver"/>
</dbReference>
<dbReference type="CDD" id="cd06170">
    <property type="entry name" value="LuxR_C_like"/>
    <property type="match status" value="1"/>
</dbReference>
<evidence type="ECO:0000313" key="6">
    <source>
        <dbReference type="EMBL" id="MBB4919001.1"/>
    </source>
</evidence>
<keyword evidence="1 3" id="KW-0597">Phosphoprotein</keyword>
<evidence type="ECO:0000256" key="3">
    <source>
        <dbReference type="PROSITE-ProRule" id="PRU00169"/>
    </source>
</evidence>
<dbReference type="CDD" id="cd17535">
    <property type="entry name" value="REC_NarL-like"/>
    <property type="match status" value="1"/>
</dbReference>
<accession>A0A7W7QTM8</accession>
<dbReference type="Pfam" id="PF00196">
    <property type="entry name" value="GerE"/>
    <property type="match status" value="1"/>
</dbReference>
<dbReference type="GO" id="GO:0000160">
    <property type="term" value="P:phosphorelay signal transduction system"/>
    <property type="evidence" value="ECO:0007669"/>
    <property type="project" value="InterPro"/>
</dbReference>
<gene>
    <name evidence="6" type="ORF">FHS44_006137</name>
</gene>
<evidence type="ECO:0000256" key="1">
    <source>
        <dbReference type="ARBA" id="ARBA00022553"/>
    </source>
</evidence>
<keyword evidence="7" id="KW-1185">Reference proteome</keyword>
<evidence type="ECO:0000313" key="7">
    <source>
        <dbReference type="Proteomes" id="UP000552644"/>
    </source>
</evidence>
<dbReference type="SUPFAM" id="SSF46894">
    <property type="entry name" value="C-terminal effector domain of the bipartite response regulators"/>
    <property type="match status" value="1"/>
</dbReference>
<dbReference type="InterPro" id="IPR016032">
    <property type="entry name" value="Sig_transdc_resp-reg_C-effctor"/>
</dbReference>
<dbReference type="SMART" id="SM00448">
    <property type="entry name" value="REC"/>
    <property type="match status" value="1"/>
</dbReference>
<dbReference type="PROSITE" id="PS50110">
    <property type="entry name" value="RESPONSE_REGULATORY"/>
    <property type="match status" value="1"/>
</dbReference>